<dbReference type="RefSeq" id="WP_172424005.1">
    <property type="nucleotide sequence ID" value="NZ_CP019718.1"/>
</dbReference>
<evidence type="ECO:0000313" key="2">
    <source>
        <dbReference type="Proteomes" id="UP000464330"/>
    </source>
</evidence>
<dbReference type="EMBL" id="CP019718">
    <property type="protein sequence ID" value="QHZ54070.1"/>
    <property type="molecule type" value="Genomic_DNA"/>
</dbReference>
<evidence type="ECO:0000313" key="1">
    <source>
        <dbReference type="EMBL" id="QHZ54070.1"/>
    </source>
</evidence>
<dbReference type="AlphaFoldDB" id="A0A6C0QZR5"/>
<sequence length="75" mass="8926">MKLFRITYFKCGENTGNVQYFFSSNADEAINNWDMRNKDLNADWEIMFIKEITSDLEDGEAAYVKDTNKIWRTEE</sequence>
<name>A0A6C0QZR5_9BACL</name>
<protein>
    <submittedName>
        <fullName evidence="1">Uncharacterized protein</fullName>
    </submittedName>
</protein>
<keyword evidence="1" id="KW-0614">Plasmid</keyword>
<organism evidence="1 2">
    <name type="scientific">Paenibacillus larvae subsp. larvae</name>
    <dbReference type="NCBI Taxonomy" id="147375"/>
    <lineage>
        <taxon>Bacteria</taxon>
        <taxon>Bacillati</taxon>
        <taxon>Bacillota</taxon>
        <taxon>Bacilli</taxon>
        <taxon>Bacillales</taxon>
        <taxon>Paenibacillaceae</taxon>
        <taxon>Paenibacillus</taxon>
    </lineage>
</organism>
<accession>A0A6C0QZR5</accession>
<geneLocation type="plasmid" evidence="1 2">
    <name>unnamed1</name>
</geneLocation>
<reference evidence="1 2" key="1">
    <citation type="journal article" date="2020" name="Int. J. Med. Microbiol.">
        <title>Discovery of Paenibacillus larvae ERIC V: Phenotypic and genomic comparison to genotypes ERIC I-IV reveal different inventories of virulence factors which correlate with epidemiological prevalences of American Foulbrood.</title>
        <authorList>
            <person name="Beims H."/>
            <person name="Bunk B."/>
            <person name="Erler S."/>
            <person name="Mohr K.I."/>
            <person name="Sproer C."/>
            <person name="Pradella S."/>
            <person name="Gunther G."/>
            <person name="Rohde M."/>
            <person name="von der Ohe W."/>
            <person name="Steinert M."/>
        </authorList>
    </citation>
    <scope>NUCLEOTIDE SEQUENCE [LARGE SCALE GENOMIC DNA]</scope>
    <source>
        <strain evidence="1">Eric_V</strain>
        <plasmid evidence="1">unnamed1</plasmid>
    </source>
</reference>
<proteinExistence type="predicted"/>
<gene>
    <name evidence="1" type="ORF">ERICV_05086</name>
</gene>
<dbReference type="Proteomes" id="UP000464330">
    <property type="component" value="Plasmid unnamed1"/>
</dbReference>